<name>A0ABP7S9R2_9PSEU</name>
<feature type="transmembrane region" description="Helical" evidence="1">
    <location>
        <begin position="267"/>
        <end position="286"/>
    </location>
</feature>
<feature type="transmembrane region" description="Helical" evidence="1">
    <location>
        <begin position="233"/>
        <end position="255"/>
    </location>
</feature>
<evidence type="ECO:0000313" key="2">
    <source>
        <dbReference type="EMBL" id="GAA4008744.1"/>
    </source>
</evidence>
<keyword evidence="1" id="KW-0472">Membrane</keyword>
<keyword evidence="1" id="KW-1133">Transmembrane helix</keyword>
<feature type="transmembrane region" description="Helical" evidence="1">
    <location>
        <begin position="157"/>
        <end position="180"/>
    </location>
</feature>
<evidence type="ECO:0000313" key="3">
    <source>
        <dbReference type="Proteomes" id="UP001501747"/>
    </source>
</evidence>
<dbReference type="EMBL" id="BAABAL010000009">
    <property type="protein sequence ID" value="GAA4008744.1"/>
    <property type="molecule type" value="Genomic_DNA"/>
</dbReference>
<sequence length="482" mass="49360">MSADAILPPNTNAPFGASNALNGSFSAFKYPNGSFSALNALKGSLGVSVDAEGVEEEFDELVRRMAPEIADAVDHLEIAAALEAGGLSDQAAAKYGYPDVFLLAEALCEVVPRQPREPEPLPVIWSAKPATHLLRGVLFGLPGVCYTAAAGVLADRAALWVVVISLFTSWSLGQSLSYLGHIQLGRADADAAARVLRRGMITGCAIVLAVSAVAALLMGSSAAALAMAAGQGFYLLAATVLLVLNAEYALLAALAPGVVAGLTLSGGPLWTGLAVTVLATMILAIVRTRTTRPRPLSKHDLVASLPYGAFGFIAAGLLVLPLFWPSGQGHGLAALPISVSMGVAEWSLVAYRRRATFALRDNHVFTEFAKDTRLGLLRAVAVFLAVAAALSTVVLLATGAITDPAALLRYGAYLALGGALFVALVLQACGSTGTAVAACAVALVAQLWTGDSVIGQLVVNTALLAGLGGCAAVVLSQSVRHG</sequence>
<protein>
    <submittedName>
        <fullName evidence="2">Uncharacterized protein</fullName>
    </submittedName>
</protein>
<proteinExistence type="predicted"/>
<feature type="transmembrane region" description="Helical" evidence="1">
    <location>
        <begin position="307"/>
        <end position="324"/>
    </location>
</feature>
<feature type="transmembrane region" description="Helical" evidence="1">
    <location>
        <begin position="454"/>
        <end position="475"/>
    </location>
</feature>
<feature type="transmembrane region" description="Helical" evidence="1">
    <location>
        <begin position="330"/>
        <end position="351"/>
    </location>
</feature>
<accession>A0ABP7S9R2</accession>
<keyword evidence="1" id="KW-0812">Transmembrane</keyword>
<dbReference type="Proteomes" id="UP001501747">
    <property type="component" value="Unassembled WGS sequence"/>
</dbReference>
<comment type="caution">
    <text evidence="2">The sequence shown here is derived from an EMBL/GenBank/DDBJ whole genome shotgun (WGS) entry which is preliminary data.</text>
</comment>
<feature type="transmembrane region" description="Helical" evidence="1">
    <location>
        <begin position="376"/>
        <end position="401"/>
    </location>
</feature>
<reference evidence="3" key="1">
    <citation type="journal article" date="2019" name="Int. J. Syst. Evol. Microbiol.">
        <title>The Global Catalogue of Microorganisms (GCM) 10K type strain sequencing project: providing services to taxonomists for standard genome sequencing and annotation.</title>
        <authorList>
            <consortium name="The Broad Institute Genomics Platform"/>
            <consortium name="The Broad Institute Genome Sequencing Center for Infectious Disease"/>
            <person name="Wu L."/>
            <person name="Ma J."/>
        </authorList>
    </citation>
    <scope>NUCLEOTIDE SEQUENCE [LARGE SCALE GENOMIC DNA]</scope>
    <source>
        <strain evidence="3">JCM 17342</strain>
    </source>
</reference>
<feature type="transmembrane region" description="Helical" evidence="1">
    <location>
        <begin position="407"/>
        <end position="426"/>
    </location>
</feature>
<keyword evidence="3" id="KW-1185">Reference proteome</keyword>
<feature type="transmembrane region" description="Helical" evidence="1">
    <location>
        <begin position="433"/>
        <end position="448"/>
    </location>
</feature>
<feature type="transmembrane region" description="Helical" evidence="1">
    <location>
        <begin position="200"/>
        <end position="226"/>
    </location>
</feature>
<dbReference type="RefSeq" id="WP_344875723.1">
    <property type="nucleotide sequence ID" value="NZ_BAABAL010000009.1"/>
</dbReference>
<gene>
    <name evidence="2" type="ORF">GCM10022247_33700</name>
</gene>
<organism evidence="2 3">
    <name type="scientific">Allokutzneria multivorans</name>
    <dbReference type="NCBI Taxonomy" id="1142134"/>
    <lineage>
        <taxon>Bacteria</taxon>
        <taxon>Bacillati</taxon>
        <taxon>Actinomycetota</taxon>
        <taxon>Actinomycetes</taxon>
        <taxon>Pseudonocardiales</taxon>
        <taxon>Pseudonocardiaceae</taxon>
        <taxon>Allokutzneria</taxon>
    </lineage>
</organism>
<evidence type="ECO:0000256" key="1">
    <source>
        <dbReference type="SAM" id="Phobius"/>
    </source>
</evidence>